<dbReference type="PANTHER" id="PTHR30461">
    <property type="entry name" value="DNA-INVERTASE FROM LAMBDOID PROPHAGE"/>
    <property type="match status" value="1"/>
</dbReference>
<dbReference type="InterPro" id="IPR050639">
    <property type="entry name" value="SSR_resolvase"/>
</dbReference>
<dbReference type="GO" id="GO:0000150">
    <property type="term" value="F:DNA strand exchange activity"/>
    <property type="evidence" value="ECO:0007669"/>
    <property type="project" value="InterPro"/>
</dbReference>
<dbReference type="InterPro" id="IPR038109">
    <property type="entry name" value="DNA_bind_recomb_sf"/>
</dbReference>
<dbReference type="EMBL" id="JNVM01000010">
    <property type="protein sequence ID" value="KEQ25542.1"/>
    <property type="molecule type" value="Genomic_DNA"/>
</dbReference>
<dbReference type="RefSeq" id="WP_036681767.1">
    <property type="nucleotide sequence ID" value="NZ_JNVM01000010.1"/>
</dbReference>
<name>A0A081P4B9_9BACL</name>
<dbReference type="Pfam" id="PF07508">
    <property type="entry name" value="Recombinase"/>
    <property type="match status" value="1"/>
</dbReference>
<feature type="compositionally biased region" description="Basic residues" evidence="2">
    <location>
        <begin position="259"/>
        <end position="273"/>
    </location>
</feature>
<evidence type="ECO:0000259" key="3">
    <source>
        <dbReference type="PROSITE" id="PS51736"/>
    </source>
</evidence>
<evidence type="ECO:0000313" key="5">
    <source>
        <dbReference type="EMBL" id="KEQ25542.1"/>
    </source>
</evidence>
<dbReference type="Gene3D" id="3.90.1750.20">
    <property type="entry name" value="Putative Large Serine Recombinase, Chain B, Domain 2"/>
    <property type="match status" value="1"/>
</dbReference>
<dbReference type="AlphaFoldDB" id="A0A081P4B9"/>
<dbReference type="SMART" id="SM00857">
    <property type="entry name" value="Resolvase"/>
    <property type="match status" value="1"/>
</dbReference>
<feature type="region of interest" description="Disordered" evidence="2">
    <location>
        <begin position="259"/>
        <end position="280"/>
    </location>
</feature>
<dbReference type="SUPFAM" id="SSF53041">
    <property type="entry name" value="Resolvase-like"/>
    <property type="match status" value="1"/>
</dbReference>
<gene>
    <name evidence="5" type="ORF">ET33_02120</name>
</gene>
<feature type="domain" description="Recombinase" evidence="4">
    <location>
        <begin position="169"/>
        <end position="305"/>
    </location>
</feature>
<dbReference type="Proteomes" id="UP000028123">
    <property type="component" value="Unassembled WGS sequence"/>
</dbReference>
<dbReference type="InterPro" id="IPR006119">
    <property type="entry name" value="Resolv_N"/>
</dbReference>
<evidence type="ECO:0000256" key="1">
    <source>
        <dbReference type="SAM" id="Coils"/>
    </source>
</evidence>
<keyword evidence="6" id="KW-1185">Reference proteome</keyword>
<dbReference type="PROSITE" id="PS51737">
    <property type="entry name" value="RECOMBINASE_DNA_BIND"/>
    <property type="match status" value="1"/>
</dbReference>
<dbReference type="Gene3D" id="3.40.50.1390">
    <property type="entry name" value="Resolvase, N-terminal catalytic domain"/>
    <property type="match status" value="1"/>
</dbReference>
<organism evidence="5 6">
    <name type="scientific">Paenibacillus tyrfis</name>
    <dbReference type="NCBI Taxonomy" id="1501230"/>
    <lineage>
        <taxon>Bacteria</taxon>
        <taxon>Bacillati</taxon>
        <taxon>Bacillota</taxon>
        <taxon>Bacilli</taxon>
        <taxon>Bacillales</taxon>
        <taxon>Paenibacillaceae</taxon>
        <taxon>Paenibacillus</taxon>
    </lineage>
</organism>
<comment type="caution">
    <text evidence="5">The sequence shown here is derived from an EMBL/GenBank/DDBJ whole genome shotgun (WGS) entry which is preliminary data.</text>
</comment>
<dbReference type="InterPro" id="IPR036162">
    <property type="entry name" value="Resolvase-like_N_sf"/>
</dbReference>
<accession>A0A081P4B9</accession>
<sequence length="532" mass="61250">MIKLPPGNYCSYLRKSRADLEAEASGEEDTYKRHDRILLDLAKRYGVVIKETYREKPISGERISERPEMIRILEDVEEEKWDGVFTVEVERLARGDTMDQGLVAQAFKYSQTLIVTPMRIFDPNDPNDEEYFEFNLFMSRREFKTINRRLQGGRISAVEEGRYIGSVAPYGYIKYKLPVGKGFSLRPHPEQAPIVQLIFSLYTDPDPEKRMGTTSIAEYLNDELKVPTARDARWIEATLNDILRNPTYLGNVRWGSRPLVKKKNTKSRPRRSRKDSNEHKGLHVPLIDVETFELAWKIRESNSNSKGPKAQISNPLAGLVRCGMCGGPILYRPYGGKNPDALICTKKGCPNVSSYLYLVEERLVQSLGIWLDGLKSQLNTRQETQSNRQEDTKINALLSVQRELKKQLEEVKKQQNNIYDLLEQQVYTIEMFKERAKVIAERYEEVKKAFDETEAELAGLRRRVEAQYETIPKLEKCIDGYRMAKTPAEKNALLEQVIESVIYTKKVGGRWSGAIDQFDLKIIPRISPQKTP</sequence>
<evidence type="ECO:0008006" key="7">
    <source>
        <dbReference type="Google" id="ProtNLM"/>
    </source>
</evidence>
<evidence type="ECO:0000313" key="6">
    <source>
        <dbReference type="Proteomes" id="UP000028123"/>
    </source>
</evidence>
<keyword evidence="1" id="KW-0175">Coiled coil</keyword>
<dbReference type="eggNOG" id="COG1961">
    <property type="taxonomic scope" value="Bacteria"/>
</dbReference>
<feature type="domain" description="Resolvase/invertase-type recombinase catalytic" evidence="3">
    <location>
        <begin position="17"/>
        <end position="161"/>
    </location>
</feature>
<dbReference type="OrthoDB" id="65783at2"/>
<dbReference type="InterPro" id="IPR011109">
    <property type="entry name" value="DNA_bind_recombinase_dom"/>
</dbReference>
<feature type="coiled-coil region" evidence="1">
    <location>
        <begin position="394"/>
        <end position="470"/>
    </location>
</feature>
<dbReference type="PANTHER" id="PTHR30461:SF23">
    <property type="entry name" value="DNA RECOMBINASE-RELATED"/>
    <property type="match status" value="1"/>
</dbReference>
<dbReference type="Pfam" id="PF00239">
    <property type="entry name" value="Resolvase"/>
    <property type="match status" value="1"/>
</dbReference>
<dbReference type="CDD" id="cd00338">
    <property type="entry name" value="Ser_Recombinase"/>
    <property type="match status" value="1"/>
</dbReference>
<dbReference type="PROSITE" id="PS51736">
    <property type="entry name" value="RECOMBINASES_3"/>
    <property type="match status" value="1"/>
</dbReference>
<dbReference type="GO" id="GO:0003677">
    <property type="term" value="F:DNA binding"/>
    <property type="evidence" value="ECO:0007669"/>
    <property type="project" value="InterPro"/>
</dbReference>
<protein>
    <recommendedName>
        <fullName evidence="7">Recombinase</fullName>
    </recommendedName>
</protein>
<proteinExistence type="predicted"/>
<evidence type="ECO:0000259" key="4">
    <source>
        <dbReference type="PROSITE" id="PS51737"/>
    </source>
</evidence>
<evidence type="ECO:0000256" key="2">
    <source>
        <dbReference type="SAM" id="MobiDB-lite"/>
    </source>
</evidence>
<reference evidence="5 6" key="1">
    <citation type="submission" date="2014-06" db="EMBL/GenBank/DDBJ databases">
        <title>Draft genome sequence of Paenibacillus sp. MSt1.</title>
        <authorList>
            <person name="Aw Y.K."/>
            <person name="Ong K.S."/>
            <person name="Gan H.M."/>
            <person name="Lee S.M."/>
        </authorList>
    </citation>
    <scope>NUCLEOTIDE SEQUENCE [LARGE SCALE GENOMIC DNA]</scope>
    <source>
        <strain evidence="5 6">MSt1</strain>
    </source>
</reference>